<dbReference type="AlphaFoldDB" id="K5WZD9"/>
<name>K5WZD9_AGABU</name>
<reference evidence="2" key="1">
    <citation type="journal article" date="2012" name="Proc. Natl. Acad. Sci. U.S.A.">
        <title>Genome sequence of the button mushroom Agaricus bisporus reveals mechanisms governing adaptation to a humic-rich ecological niche.</title>
        <authorList>
            <person name="Morin E."/>
            <person name="Kohler A."/>
            <person name="Baker A.R."/>
            <person name="Foulongne-Oriol M."/>
            <person name="Lombard V."/>
            <person name="Nagy L.G."/>
            <person name="Ohm R.A."/>
            <person name="Patyshakuliyeva A."/>
            <person name="Brun A."/>
            <person name="Aerts A.L."/>
            <person name="Bailey A.M."/>
            <person name="Billette C."/>
            <person name="Coutinho P.M."/>
            <person name="Deakin G."/>
            <person name="Doddapaneni H."/>
            <person name="Floudas D."/>
            <person name="Grimwood J."/>
            <person name="Hilden K."/>
            <person name="Kuees U."/>
            <person name="LaButti K.M."/>
            <person name="Lapidus A."/>
            <person name="Lindquist E.A."/>
            <person name="Lucas S.M."/>
            <person name="Murat C."/>
            <person name="Riley R.W."/>
            <person name="Salamov A.A."/>
            <person name="Schmutz J."/>
            <person name="Subramanian V."/>
            <person name="Woesten H.A.B."/>
            <person name="Xu J."/>
            <person name="Eastwood D.C."/>
            <person name="Foster G.D."/>
            <person name="Sonnenberg A.S."/>
            <person name="Cullen D."/>
            <person name="de Vries R.P."/>
            <person name="Lundell T."/>
            <person name="Hibbett D.S."/>
            <person name="Henrissat B."/>
            <person name="Burton K.S."/>
            <person name="Kerrigan R.W."/>
            <person name="Challen M.P."/>
            <person name="Grigoriev I.V."/>
            <person name="Martin F."/>
        </authorList>
    </citation>
    <scope>NUCLEOTIDE SEQUENCE [LARGE SCALE GENOMIC DNA]</scope>
    <source>
        <strain evidence="2">JB137-S8 / ATCC MYA-4627 / FGSC 10392</strain>
    </source>
</reference>
<dbReference type="GeneID" id="18824916"/>
<evidence type="ECO:0000313" key="2">
    <source>
        <dbReference type="Proteomes" id="UP000008493"/>
    </source>
</evidence>
<protein>
    <submittedName>
        <fullName evidence="1">Uncharacterized protein</fullName>
    </submittedName>
</protein>
<keyword evidence="2" id="KW-1185">Reference proteome</keyword>
<gene>
    <name evidence="1" type="ORF">AGABI1DRAFT_115947</name>
</gene>
<dbReference type="OMA" id="NQMSIRY"/>
<sequence length="66" mass="7019">MSNNTVYRLPGLLERQPLSSSSCAVSAASVSSSSCTVLISAADKVPVFSTNQITIRYPSKKEGKRV</sequence>
<evidence type="ECO:0000313" key="1">
    <source>
        <dbReference type="EMBL" id="EKM76193.1"/>
    </source>
</evidence>
<dbReference type="RefSeq" id="XP_007333150.1">
    <property type="nucleotide sequence ID" value="XM_007333088.1"/>
</dbReference>
<proteinExistence type="predicted"/>
<dbReference type="HOGENOM" id="CLU_2830626_0_0_1"/>
<organism evidence="1 2">
    <name type="scientific">Agaricus bisporus var. burnettii (strain JB137-S8 / ATCC MYA-4627 / FGSC 10392)</name>
    <name type="common">White button mushroom</name>
    <dbReference type="NCBI Taxonomy" id="597362"/>
    <lineage>
        <taxon>Eukaryota</taxon>
        <taxon>Fungi</taxon>
        <taxon>Dikarya</taxon>
        <taxon>Basidiomycota</taxon>
        <taxon>Agaricomycotina</taxon>
        <taxon>Agaricomycetes</taxon>
        <taxon>Agaricomycetidae</taxon>
        <taxon>Agaricales</taxon>
        <taxon>Agaricineae</taxon>
        <taxon>Agaricaceae</taxon>
        <taxon>Agaricus</taxon>
    </lineage>
</organism>
<dbReference type="Proteomes" id="UP000008493">
    <property type="component" value="Unassembled WGS sequence"/>
</dbReference>
<dbReference type="EMBL" id="JH971404">
    <property type="protein sequence ID" value="EKM76193.1"/>
    <property type="molecule type" value="Genomic_DNA"/>
</dbReference>
<accession>K5WZD9</accession>
<dbReference type="KEGG" id="abp:AGABI1DRAFT115947"/>
<dbReference type="InParanoid" id="K5WZD9"/>